<reference evidence="3" key="1">
    <citation type="submission" date="2023-07" db="EMBL/GenBank/DDBJ databases">
        <authorList>
            <person name="Deng Y."/>
            <person name="Zhang Y.-Q."/>
        </authorList>
    </citation>
    <scope>NUCLEOTIDE SEQUENCE [LARGE SCALE GENOMIC DNA]</scope>
    <source>
        <strain evidence="3">CPCC 205710</strain>
    </source>
</reference>
<feature type="region of interest" description="Disordered" evidence="1">
    <location>
        <begin position="24"/>
        <end position="44"/>
    </location>
</feature>
<name>A0ABT2M3N0_9MYCO</name>
<sequence length="44" mass="4547">MKENDEVVVRAKRTGPTLTITQLATQTRLSPGGPGGPPGSGTRN</sequence>
<evidence type="ECO:0000313" key="3">
    <source>
        <dbReference type="Proteomes" id="UP001206639"/>
    </source>
</evidence>
<comment type="caution">
    <text evidence="2">The sequence shown here is derived from an EMBL/GenBank/DDBJ whole genome shotgun (WGS) entry which is preliminary data.</text>
</comment>
<protein>
    <submittedName>
        <fullName evidence="2">Uncharacterized protein</fullName>
    </submittedName>
</protein>
<proteinExistence type="predicted"/>
<gene>
    <name evidence="2" type="ORF">N4S67_00390</name>
</gene>
<evidence type="ECO:0000313" key="2">
    <source>
        <dbReference type="EMBL" id="MCT7656872.1"/>
    </source>
</evidence>
<evidence type="ECO:0000256" key="1">
    <source>
        <dbReference type="SAM" id="MobiDB-lite"/>
    </source>
</evidence>
<dbReference type="Proteomes" id="UP001206639">
    <property type="component" value="Unassembled WGS sequence"/>
</dbReference>
<organism evidence="2 3">
    <name type="scientific">Mycobacterium deserti</name>
    <dbReference type="NCBI Taxonomy" id="2978347"/>
    <lineage>
        <taxon>Bacteria</taxon>
        <taxon>Bacillati</taxon>
        <taxon>Actinomycetota</taxon>
        <taxon>Actinomycetes</taxon>
        <taxon>Mycobacteriales</taxon>
        <taxon>Mycobacteriaceae</taxon>
        <taxon>Mycobacterium</taxon>
    </lineage>
</organism>
<keyword evidence="3" id="KW-1185">Reference proteome</keyword>
<dbReference type="EMBL" id="JAODWD010000001">
    <property type="protein sequence ID" value="MCT7656872.1"/>
    <property type="molecule type" value="Genomic_DNA"/>
</dbReference>
<accession>A0ABT2M3N0</accession>